<dbReference type="GO" id="GO:0106004">
    <property type="term" value="P:tRNA (guanine-N7)-methylation"/>
    <property type="evidence" value="ECO:0007669"/>
    <property type="project" value="UniProtKB-UniRule"/>
</dbReference>
<dbReference type="Gene3D" id="2.130.10.10">
    <property type="entry name" value="YVTN repeat-like/Quinoprotein amine dehydrogenase"/>
    <property type="match status" value="1"/>
</dbReference>
<protein>
    <recommendedName>
        <fullName evidence="6">tRNA (guanine-N(7)-)-methyltransferase non-catalytic subunit</fullName>
    </recommendedName>
    <alternativeName>
        <fullName evidence="6">WD repeat-containing protein 4 homolog</fullName>
    </alternativeName>
</protein>
<keyword evidence="2 6" id="KW-0853">WD repeat</keyword>
<dbReference type="PROSITE" id="PS50082">
    <property type="entry name" value="WD_REPEATS_2"/>
    <property type="match status" value="1"/>
</dbReference>
<dbReference type="InterPro" id="IPR015943">
    <property type="entry name" value="WD40/YVTN_repeat-like_dom_sf"/>
</dbReference>
<dbReference type="WBParaSite" id="TREG1_74330.1">
    <property type="protein sequence ID" value="TREG1_74330.1"/>
    <property type="gene ID" value="TREG1_74330"/>
</dbReference>
<accession>A0AA85KCT9</accession>
<proteinExistence type="inferred from homology"/>
<dbReference type="InterPro" id="IPR001680">
    <property type="entry name" value="WD40_rpt"/>
</dbReference>
<dbReference type="AlphaFoldDB" id="A0AA85KCT9"/>
<comment type="similarity">
    <text evidence="6">Belongs to the WD repeat TRM82 family.</text>
</comment>
<evidence type="ECO:0000256" key="7">
    <source>
        <dbReference type="PROSITE-ProRule" id="PRU00221"/>
    </source>
</evidence>
<comment type="function">
    <text evidence="6">Required for the formation of N(7)-methylguanine at position 46 (m7G46) in tRNA. In the complex, it is required to stabilize and induce conformational changes of the catalytic subunit.</text>
</comment>
<comment type="subcellular location">
    <subcellularLocation>
        <location evidence="1 6">Nucleus</location>
    </subcellularLocation>
</comment>
<feature type="repeat" description="WD" evidence="7">
    <location>
        <begin position="173"/>
        <end position="214"/>
    </location>
</feature>
<evidence type="ECO:0000256" key="2">
    <source>
        <dbReference type="ARBA" id="ARBA00022574"/>
    </source>
</evidence>
<dbReference type="SUPFAM" id="SSF50978">
    <property type="entry name" value="WD40 repeat-like"/>
    <property type="match status" value="1"/>
</dbReference>
<dbReference type="SMART" id="SM00320">
    <property type="entry name" value="WD40"/>
    <property type="match status" value="3"/>
</dbReference>
<reference evidence="8" key="1">
    <citation type="submission" date="2022-06" db="EMBL/GenBank/DDBJ databases">
        <authorList>
            <person name="Berger JAMES D."/>
            <person name="Berger JAMES D."/>
        </authorList>
    </citation>
    <scope>NUCLEOTIDE SEQUENCE [LARGE SCALE GENOMIC DNA]</scope>
</reference>
<evidence type="ECO:0000313" key="9">
    <source>
        <dbReference type="WBParaSite" id="TREG1_74330.1"/>
    </source>
</evidence>
<keyword evidence="5 6" id="KW-0539">Nucleus</keyword>
<evidence type="ECO:0000313" key="8">
    <source>
        <dbReference type="Proteomes" id="UP000050795"/>
    </source>
</evidence>
<dbReference type="GO" id="GO:0005829">
    <property type="term" value="C:cytosol"/>
    <property type="evidence" value="ECO:0007669"/>
    <property type="project" value="TreeGrafter"/>
</dbReference>
<dbReference type="GO" id="GO:0005634">
    <property type="term" value="C:nucleus"/>
    <property type="evidence" value="ECO:0007669"/>
    <property type="project" value="UniProtKB-SubCell"/>
</dbReference>
<dbReference type="PROSITE" id="PS50294">
    <property type="entry name" value="WD_REPEATS_REGION"/>
    <property type="match status" value="1"/>
</dbReference>
<dbReference type="InterPro" id="IPR028884">
    <property type="entry name" value="Trm82"/>
</dbReference>
<comment type="pathway">
    <text evidence="6">tRNA modification; N(7)-methylguanine-tRNA biosynthesis.</text>
</comment>
<keyword evidence="4 6" id="KW-0677">Repeat</keyword>
<keyword evidence="8" id="KW-1185">Reference proteome</keyword>
<dbReference type="Proteomes" id="UP000050795">
    <property type="component" value="Unassembled WGS sequence"/>
</dbReference>
<reference evidence="9" key="2">
    <citation type="submission" date="2023-11" db="UniProtKB">
        <authorList>
            <consortium name="WormBaseParasite"/>
        </authorList>
    </citation>
    <scope>IDENTIFICATION</scope>
</reference>
<name>A0AA85KCT9_TRIRE</name>
<dbReference type="Pfam" id="PF00400">
    <property type="entry name" value="WD40"/>
    <property type="match status" value="2"/>
</dbReference>
<keyword evidence="3 6" id="KW-0819">tRNA processing</keyword>
<comment type="subunit">
    <text evidence="6">Forms a heterodimer with the catalytic subunit.</text>
</comment>
<evidence type="ECO:0000256" key="1">
    <source>
        <dbReference type="ARBA" id="ARBA00004123"/>
    </source>
</evidence>
<organism evidence="8 9">
    <name type="scientific">Trichobilharzia regenti</name>
    <name type="common">Nasal bird schistosome</name>
    <dbReference type="NCBI Taxonomy" id="157069"/>
    <lineage>
        <taxon>Eukaryota</taxon>
        <taxon>Metazoa</taxon>
        <taxon>Spiralia</taxon>
        <taxon>Lophotrochozoa</taxon>
        <taxon>Platyhelminthes</taxon>
        <taxon>Trematoda</taxon>
        <taxon>Digenea</taxon>
        <taxon>Strigeidida</taxon>
        <taxon>Schistosomatoidea</taxon>
        <taxon>Schistosomatidae</taxon>
        <taxon>Trichobilharzia</taxon>
    </lineage>
</organism>
<dbReference type="InterPro" id="IPR036322">
    <property type="entry name" value="WD40_repeat_dom_sf"/>
</dbReference>
<sequence>MLSASKGLFLSLRHSFVNWSHSGEIIHETVLPGVVIESDSTKNNRIISFLAVSPKGALLAVVDNTKQMYLYSRKDHQWSLFAQLKIHKQVSYLFFTPTERSLVIGDKSGDVFRLPVDEERPISETDLTCLCGHLSILSHLAISDDEVFLASCDRDEKIRISRFPQAYIIQSFCLGHTSFVSQLGFIPNSRYLVSAGGDGDLKVWNCITGQCLSTHHIVADKLPSPTVSEFDFNSEAVVSRLYFARNDVIVCSFLSHPVLLAFHLYVENDENVYWGSRSFTSTPDNLPLIDMVLTFSNNVEENDNSIAHSLIVGLCSTPAGGVGLFSWRLTMQYNACDKSYSLKWEDFQRINCISEDILLRVPVPSPRTELLKLFFKCKDNDSMIQAYEENKKLHQENVTQRHLRSQKIRKLSKASQNNVDKEISV</sequence>
<evidence type="ECO:0000256" key="4">
    <source>
        <dbReference type="ARBA" id="ARBA00022737"/>
    </source>
</evidence>
<dbReference type="HAMAP" id="MF_03056">
    <property type="entry name" value="TRM82"/>
    <property type="match status" value="1"/>
</dbReference>
<dbReference type="PANTHER" id="PTHR16288:SF0">
    <property type="entry name" value="TRNA (GUANINE-N(7)-)-METHYLTRANSFERASE NON-CATALYTIC SUBUNIT WDR4"/>
    <property type="match status" value="1"/>
</dbReference>
<evidence type="ECO:0000256" key="3">
    <source>
        <dbReference type="ARBA" id="ARBA00022694"/>
    </source>
</evidence>
<dbReference type="GO" id="GO:0043527">
    <property type="term" value="C:tRNA methyltransferase complex"/>
    <property type="evidence" value="ECO:0007669"/>
    <property type="project" value="TreeGrafter"/>
</dbReference>
<evidence type="ECO:0000256" key="5">
    <source>
        <dbReference type="ARBA" id="ARBA00023242"/>
    </source>
</evidence>
<evidence type="ECO:0000256" key="6">
    <source>
        <dbReference type="HAMAP-Rule" id="MF_03056"/>
    </source>
</evidence>
<dbReference type="PANTHER" id="PTHR16288">
    <property type="entry name" value="WD40 REPEAT PROTEIN 4"/>
    <property type="match status" value="1"/>
</dbReference>